<gene>
    <name evidence="3" type="ORF">Tsubulata_014296</name>
</gene>
<feature type="chain" id="PRO_5040359857" description="Endonuclease/exonuclease/phosphatase domain-containing protein" evidence="1">
    <location>
        <begin position="21"/>
        <end position="276"/>
    </location>
</feature>
<dbReference type="Pfam" id="PF03372">
    <property type="entry name" value="Exo_endo_phos"/>
    <property type="match status" value="1"/>
</dbReference>
<feature type="signal peptide" evidence="1">
    <location>
        <begin position="1"/>
        <end position="20"/>
    </location>
</feature>
<keyword evidence="4" id="KW-1185">Reference proteome</keyword>
<evidence type="ECO:0000259" key="2">
    <source>
        <dbReference type="Pfam" id="PF03372"/>
    </source>
</evidence>
<reference evidence="3" key="1">
    <citation type="submission" date="2022-02" db="EMBL/GenBank/DDBJ databases">
        <authorList>
            <person name="Henning P.M."/>
            <person name="McCubbin A.G."/>
            <person name="Shore J.S."/>
        </authorList>
    </citation>
    <scope>NUCLEOTIDE SEQUENCE</scope>
    <source>
        <strain evidence="3">F60SS</strain>
        <tissue evidence="3">Leaves</tissue>
    </source>
</reference>
<evidence type="ECO:0000313" key="4">
    <source>
        <dbReference type="Proteomes" id="UP001141552"/>
    </source>
</evidence>
<proteinExistence type="predicted"/>
<dbReference type="AlphaFoldDB" id="A0A9Q0EZV0"/>
<dbReference type="PANTHER" id="PTHR33710">
    <property type="entry name" value="BNAC02G09200D PROTEIN"/>
    <property type="match status" value="1"/>
</dbReference>
<comment type="caution">
    <text evidence="3">The sequence shown here is derived from an EMBL/GenBank/DDBJ whole genome shotgun (WGS) entry which is preliminary data.</text>
</comment>
<dbReference type="Proteomes" id="UP001141552">
    <property type="component" value="Unassembled WGS sequence"/>
</dbReference>
<evidence type="ECO:0000256" key="1">
    <source>
        <dbReference type="SAM" id="SignalP"/>
    </source>
</evidence>
<reference evidence="3" key="2">
    <citation type="journal article" date="2023" name="Plants (Basel)">
        <title>Annotation of the Turnera subulata (Passifloraceae) Draft Genome Reveals the S-Locus Evolved after the Divergence of Turneroideae from Passifloroideae in a Stepwise Manner.</title>
        <authorList>
            <person name="Henning P.M."/>
            <person name="Roalson E.H."/>
            <person name="Mir W."/>
            <person name="McCubbin A.G."/>
            <person name="Shore J.S."/>
        </authorList>
    </citation>
    <scope>NUCLEOTIDE SEQUENCE</scope>
    <source>
        <strain evidence="3">F60SS</strain>
    </source>
</reference>
<dbReference type="OrthoDB" id="1750980at2759"/>
<sequence>MAHTHRPSILVLVETWVVSARVAPFLERLGYDGGFFVDPVGFSGGIWVFWQTQALSIQVLCHSRQYIHMRVQPTIGPIWLFTAVYASPRASLRDSLWRDLHSLAGAMVDPWLLVGDFNVIVDSSERRGISISRSLVCKKFIDLIDQCHLLDLGFSGTPFTWARGRVRKRLDRALANAQWRIAFEEAAVLHIPRTKSDHSPLLINLDPSLPSVYAKPFRYQVAWTTHKDFSNLIAGNWETDRPLEEATSRLATTLKAWNKRSFGNVFRRFLLTWIVH</sequence>
<dbReference type="PANTHER" id="PTHR33710:SF77">
    <property type="entry name" value="DNASE I-LIKE SUPERFAMILY PROTEIN"/>
    <property type="match status" value="1"/>
</dbReference>
<keyword evidence="1" id="KW-0732">Signal</keyword>
<dbReference type="GO" id="GO:0003824">
    <property type="term" value="F:catalytic activity"/>
    <property type="evidence" value="ECO:0007669"/>
    <property type="project" value="InterPro"/>
</dbReference>
<dbReference type="EMBL" id="JAKUCV010007687">
    <property type="protein sequence ID" value="KAJ4822368.1"/>
    <property type="molecule type" value="Genomic_DNA"/>
</dbReference>
<dbReference type="SUPFAM" id="SSF56219">
    <property type="entry name" value="DNase I-like"/>
    <property type="match status" value="1"/>
</dbReference>
<dbReference type="InterPro" id="IPR036691">
    <property type="entry name" value="Endo/exonu/phosph_ase_sf"/>
</dbReference>
<dbReference type="Gene3D" id="3.60.10.10">
    <property type="entry name" value="Endonuclease/exonuclease/phosphatase"/>
    <property type="match status" value="1"/>
</dbReference>
<organism evidence="3 4">
    <name type="scientific">Turnera subulata</name>
    <dbReference type="NCBI Taxonomy" id="218843"/>
    <lineage>
        <taxon>Eukaryota</taxon>
        <taxon>Viridiplantae</taxon>
        <taxon>Streptophyta</taxon>
        <taxon>Embryophyta</taxon>
        <taxon>Tracheophyta</taxon>
        <taxon>Spermatophyta</taxon>
        <taxon>Magnoliopsida</taxon>
        <taxon>eudicotyledons</taxon>
        <taxon>Gunneridae</taxon>
        <taxon>Pentapetalae</taxon>
        <taxon>rosids</taxon>
        <taxon>fabids</taxon>
        <taxon>Malpighiales</taxon>
        <taxon>Passifloraceae</taxon>
        <taxon>Turnera</taxon>
    </lineage>
</organism>
<protein>
    <recommendedName>
        <fullName evidence="2">Endonuclease/exonuclease/phosphatase domain-containing protein</fullName>
    </recommendedName>
</protein>
<dbReference type="InterPro" id="IPR005135">
    <property type="entry name" value="Endo/exonuclease/phosphatase"/>
</dbReference>
<evidence type="ECO:0000313" key="3">
    <source>
        <dbReference type="EMBL" id="KAJ4822368.1"/>
    </source>
</evidence>
<accession>A0A9Q0EZV0</accession>
<feature type="domain" description="Endonuclease/exonuclease/phosphatase" evidence="2">
    <location>
        <begin position="4"/>
        <end position="198"/>
    </location>
</feature>
<name>A0A9Q0EZV0_9ROSI</name>